<sequence>MILKFSTGNKNKLTTIGSYQVKVLIESNTEEIAFISPASINDLPTDWTCDWLNIWNNTSFYCQNIVKLVYKGKVWGLVKYSLYPYFYPETAPPIFMEINNIEAYPTSRGDVTSRLIEPIGKWLIWYAIKVAFEFCQVTPVESFISLEALDEAVAYYRDKVQMEYLGFLGSTPSGEDLYVFRFSRTAAAEFCQRHETRWGKPKLYE</sequence>
<dbReference type="EMBL" id="JACJQT010000090">
    <property type="protein sequence ID" value="MBD2281110.1"/>
    <property type="molecule type" value="Genomic_DNA"/>
</dbReference>
<comment type="caution">
    <text evidence="1">The sequence shown here is derived from an EMBL/GenBank/DDBJ whole genome shotgun (WGS) entry which is preliminary data.</text>
</comment>
<organism evidence="1 2">
    <name type="scientific">Aphanizomenon flos-aquae FACHB-1040</name>
    <dbReference type="NCBI Taxonomy" id="2692887"/>
    <lineage>
        <taxon>Bacteria</taxon>
        <taxon>Bacillati</taxon>
        <taxon>Cyanobacteriota</taxon>
        <taxon>Cyanophyceae</taxon>
        <taxon>Nostocales</taxon>
        <taxon>Aphanizomenonaceae</taxon>
        <taxon>Aphanizomenon</taxon>
    </lineage>
</organism>
<keyword evidence="2" id="KW-1185">Reference proteome</keyword>
<gene>
    <name evidence="1" type="ORF">H6F99_23410</name>
</gene>
<reference evidence="1 2" key="1">
    <citation type="journal article" date="2020" name="ISME J.">
        <title>Comparative genomics reveals insights into cyanobacterial evolution and habitat adaptation.</title>
        <authorList>
            <person name="Chen M.Y."/>
            <person name="Teng W.K."/>
            <person name="Zhao L."/>
            <person name="Hu C.X."/>
            <person name="Zhou Y.K."/>
            <person name="Han B.P."/>
            <person name="Song L.R."/>
            <person name="Shu W.S."/>
        </authorList>
    </citation>
    <scope>NUCLEOTIDE SEQUENCE [LARGE SCALE GENOMIC DNA]</scope>
    <source>
        <strain evidence="1 2">FACHB-1040</strain>
    </source>
</reference>
<proteinExistence type="predicted"/>
<protein>
    <submittedName>
        <fullName evidence="1">Uncharacterized protein</fullName>
    </submittedName>
</protein>
<dbReference type="Proteomes" id="UP000606721">
    <property type="component" value="Unassembled WGS sequence"/>
</dbReference>
<accession>A0ABR8C3S9</accession>
<evidence type="ECO:0000313" key="2">
    <source>
        <dbReference type="Proteomes" id="UP000606721"/>
    </source>
</evidence>
<evidence type="ECO:0000313" key="1">
    <source>
        <dbReference type="EMBL" id="MBD2281110.1"/>
    </source>
</evidence>
<name>A0ABR8C3S9_APHFL</name>